<dbReference type="OrthoDB" id="43744at2759"/>
<accession>A0A3D8Q664</accession>
<evidence type="ECO:0000313" key="6">
    <source>
        <dbReference type="EMBL" id="RDW56904.1"/>
    </source>
</evidence>
<reference evidence="6 7" key="1">
    <citation type="journal article" date="2018" name="IMA Fungus">
        <title>IMA Genome-F 9: Draft genome sequence of Annulohypoxylon stygium, Aspergillus mulundensis, Berkeleyomyces basicola (syn. Thielaviopsis basicola), Ceratocystis smalleyi, two Cercospora beticola strains, Coleophoma cylindrospora, Fusarium fracticaudum, Phialophora cf. hyalina, and Morchella septimelata.</title>
        <authorList>
            <person name="Wingfield B.D."/>
            <person name="Bills G.F."/>
            <person name="Dong Y."/>
            <person name="Huang W."/>
            <person name="Nel W.J."/>
            <person name="Swalarsk-Parry B.S."/>
            <person name="Vaghefi N."/>
            <person name="Wilken P.M."/>
            <person name="An Z."/>
            <person name="de Beer Z.W."/>
            <person name="De Vos L."/>
            <person name="Chen L."/>
            <person name="Duong T.A."/>
            <person name="Gao Y."/>
            <person name="Hammerbacher A."/>
            <person name="Kikkert J.R."/>
            <person name="Li Y."/>
            <person name="Li H."/>
            <person name="Li K."/>
            <person name="Li Q."/>
            <person name="Liu X."/>
            <person name="Ma X."/>
            <person name="Naidoo K."/>
            <person name="Pethybridge S.J."/>
            <person name="Sun J."/>
            <person name="Steenkamp E.T."/>
            <person name="van der Nest M.A."/>
            <person name="van Wyk S."/>
            <person name="Wingfield M.J."/>
            <person name="Xiong C."/>
            <person name="Yue Q."/>
            <person name="Zhang X."/>
        </authorList>
    </citation>
    <scope>NUCLEOTIDE SEQUENCE [LARGE SCALE GENOMIC DNA]</scope>
    <source>
        <strain evidence="6 7">BP5796</strain>
    </source>
</reference>
<dbReference type="Pfam" id="PF00326">
    <property type="entry name" value="Peptidase_S9"/>
    <property type="match status" value="1"/>
</dbReference>
<dbReference type="InterPro" id="IPR001375">
    <property type="entry name" value="Peptidase_S9_cat"/>
</dbReference>
<organism evidence="6 7">
    <name type="scientific">Coleophoma crateriformis</name>
    <dbReference type="NCBI Taxonomy" id="565419"/>
    <lineage>
        <taxon>Eukaryota</taxon>
        <taxon>Fungi</taxon>
        <taxon>Dikarya</taxon>
        <taxon>Ascomycota</taxon>
        <taxon>Pezizomycotina</taxon>
        <taxon>Leotiomycetes</taxon>
        <taxon>Helotiales</taxon>
        <taxon>Dermateaceae</taxon>
        <taxon>Coleophoma</taxon>
    </lineage>
</organism>
<dbReference type="InterPro" id="IPR029058">
    <property type="entry name" value="AB_hydrolase_fold"/>
</dbReference>
<evidence type="ECO:0000256" key="1">
    <source>
        <dbReference type="ARBA" id="ARBA00010040"/>
    </source>
</evidence>
<dbReference type="InterPro" id="IPR011659">
    <property type="entry name" value="WD40"/>
</dbReference>
<evidence type="ECO:0000256" key="3">
    <source>
        <dbReference type="ARBA" id="ARBA00022825"/>
    </source>
</evidence>
<evidence type="ECO:0000313" key="7">
    <source>
        <dbReference type="Proteomes" id="UP000256328"/>
    </source>
</evidence>
<comment type="caution">
    <text evidence="6">The sequence shown here is derived from an EMBL/GenBank/DDBJ whole genome shotgun (WGS) entry which is preliminary data.</text>
</comment>
<dbReference type="GO" id="GO:0004252">
    <property type="term" value="F:serine-type endopeptidase activity"/>
    <property type="evidence" value="ECO:0007669"/>
    <property type="project" value="TreeGrafter"/>
</dbReference>
<gene>
    <name evidence="6" type="ORF">BP5796_12971</name>
</gene>
<dbReference type="AlphaFoldDB" id="A0A3D8Q664"/>
<dbReference type="Proteomes" id="UP000256328">
    <property type="component" value="Unassembled WGS sequence"/>
</dbReference>
<evidence type="ECO:0000259" key="5">
    <source>
        <dbReference type="Pfam" id="PF00326"/>
    </source>
</evidence>
<keyword evidence="3" id="KW-0645">Protease</keyword>
<comment type="similarity">
    <text evidence="1">Belongs to the peptidase S9C family.</text>
</comment>
<dbReference type="PANTHER" id="PTHR42776:SF27">
    <property type="entry name" value="DIPEPTIDYL PEPTIDASE FAMILY MEMBER 6"/>
    <property type="match status" value="1"/>
</dbReference>
<sequence length="624" mass="69411">MDLIGDVLDLIVPTRLTLSPDGKSVAYSTRLKWNHKKDDYICPSIWMAETGLQKSARRLTDGLFNDKMPQWSPSSEVIAFVSDRGKQGRANAIYLLPLGTNTPRAITPAENEQQILKFKFSPDGKQIAFICAPENIQKATIVSLFNKNAHVTDFDWSDSGTEIAFTTLRTPHVESQYIHGTTLSIVRIEDRELRTVCHMPRGVSSLTWSGSVLYFITNNTPEHDTSGFAVYSVKLVDEESIYEKVADGEENCTVSLVRAGKEVLVHVEHGLEDQLRALNGHVLLSCKKRIVEIDAVYVRDRNDMVIAFTQGDVNNPTEVLSVTTAQETTQLSNHGSIFASQKFGECTFVQCPTIDGNELLNGIYLTPTSYAGLDDKPTIPLPTFVLLHGGPYTRMTNAFDVWDPLSFLIPSFLSEGYGILIPNYRGSSGKGERFASYARGGMGIYDEVDVVAMTQYAVQQGYADKNKLLAGGWSQGGYLAFLLSVRNGRHGFGWQFKGLIAGAGVTDWDSLVLASDVGYMQAQLAGGSPWSMDKSDTRTRAGSALWEFKDALEMGTIPPILIMHGEKDARVPISQAWGFRRALDEAGLPFEFVTYPREGHFFRERKHVEDLLKRMFRFVKEHIS</sequence>
<keyword evidence="7" id="KW-1185">Reference proteome</keyword>
<dbReference type="PANTHER" id="PTHR42776">
    <property type="entry name" value="SERINE PEPTIDASE S9 FAMILY MEMBER"/>
    <property type="match status" value="1"/>
</dbReference>
<feature type="domain" description="Peptidase S9 prolyl oligopeptidase catalytic" evidence="5">
    <location>
        <begin position="411"/>
        <end position="623"/>
    </location>
</feature>
<name>A0A3D8Q664_9HELO</name>
<protein>
    <recommendedName>
        <fullName evidence="4">Dipeptidyl-peptidase V</fullName>
    </recommendedName>
</protein>
<keyword evidence="2" id="KW-0378">Hydrolase</keyword>
<keyword evidence="3" id="KW-0720">Serine protease</keyword>
<evidence type="ECO:0000256" key="4">
    <source>
        <dbReference type="ARBA" id="ARBA00032829"/>
    </source>
</evidence>
<dbReference type="Gene3D" id="2.120.10.30">
    <property type="entry name" value="TolB, C-terminal domain"/>
    <property type="match status" value="1"/>
</dbReference>
<proteinExistence type="inferred from homology"/>
<dbReference type="InterPro" id="IPR011042">
    <property type="entry name" value="6-blade_b-propeller_TolB-like"/>
</dbReference>
<dbReference type="Gene3D" id="3.40.50.1820">
    <property type="entry name" value="alpha/beta hydrolase"/>
    <property type="match status" value="1"/>
</dbReference>
<dbReference type="EMBL" id="PDLN01000024">
    <property type="protein sequence ID" value="RDW56904.1"/>
    <property type="molecule type" value="Genomic_DNA"/>
</dbReference>
<evidence type="ECO:0000256" key="2">
    <source>
        <dbReference type="ARBA" id="ARBA00022801"/>
    </source>
</evidence>
<dbReference type="GO" id="GO:0006508">
    <property type="term" value="P:proteolysis"/>
    <property type="evidence" value="ECO:0007669"/>
    <property type="project" value="InterPro"/>
</dbReference>
<dbReference type="SUPFAM" id="SSF53474">
    <property type="entry name" value="alpha/beta-Hydrolases"/>
    <property type="match status" value="1"/>
</dbReference>
<dbReference type="Pfam" id="PF07676">
    <property type="entry name" value="PD40"/>
    <property type="match status" value="1"/>
</dbReference>
<dbReference type="SUPFAM" id="SSF82171">
    <property type="entry name" value="DPP6 N-terminal domain-like"/>
    <property type="match status" value="1"/>
</dbReference>